<dbReference type="CDD" id="cd17874">
    <property type="entry name" value="FtsY"/>
    <property type="match status" value="1"/>
</dbReference>
<dbReference type="InterPro" id="IPR004390">
    <property type="entry name" value="SR_rcpt_FtsY"/>
</dbReference>
<sequence length="293" mass="32493">MKFLSSLYSSKFISKIKEIFRADRKIDCLAELEDLLIAMDIGVEAASAIVSKFLKIKLNNDIETIQKRIIDEIAEILRSVEKPLSLNAKPHVMIFCGVNGNGKTTTIGKLAYRYKKLGKEVALVACDTFRAAATEQLEAWSERVKCNIITGKHGSYPASVAYRAMEEAVKNNIDVLLIDTAGRLHNNANFMEELAKIRKIIQKQDQSAPHNTILVLDATTGQNAYNQVEKFKEIADIDGLIITKLDGSAKGGVVVGFAQKYKINLHAIGIGEGIEDLKDFNSREFAKALFHSF</sequence>
<dbReference type="SUPFAM" id="SSF47364">
    <property type="entry name" value="Domain of the SRP/SRP receptor G-proteins"/>
    <property type="match status" value="1"/>
</dbReference>
<comment type="similarity">
    <text evidence="9">Belongs to the GTP-binding SRP family. FtsY subfamily.</text>
</comment>
<evidence type="ECO:0000256" key="8">
    <source>
        <dbReference type="ARBA" id="ARBA00023170"/>
    </source>
</evidence>
<dbReference type="FunFam" id="3.40.50.300:FF:000053">
    <property type="entry name" value="Signal recognition particle receptor FtsY"/>
    <property type="match status" value="1"/>
</dbReference>
<dbReference type="SMART" id="SM00382">
    <property type="entry name" value="AAA"/>
    <property type="match status" value="1"/>
</dbReference>
<keyword evidence="7 9" id="KW-0472">Membrane</keyword>
<feature type="domain" description="AAA+ ATPase" evidence="10">
    <location>
        <begin position="89"/>
        <end position="247"/>
    </location>
</feature>
<dbReference type="Gene3D" id="3.40.50.300">
    <property type="entry name" value="P-loop containing nucleotide triphosphate hydrolases"/>
    <property type="match status" value="1"/>
</dbReference>
<proteinExistence type="inferred from homology"/>
<dbReference type="Pfam" id="PF00448">
    <property type="entry name" value="SRP54"/>
    <property type="match status" value="1"/>
</dbReference>
<keyword evidence="6 9" id="KW-0342">GTP-binding</keyword>
<comment type="caution">
    <text evidence="12">The sequence shown here is derived from an EMBL/GenBank/DDBJ whole genome shotgun (WGS) entry which is preliminary data.</text>
</comment>
<dbReference type="PANTHER" id="PTHR43134">
    <property type="entry name" value="SIGNAL RECOGNITION PARTICLE RECEPTOR SUBUNIT ALPHA"/>
    <property type="match status" value="1"/>
</dbReference>
<feature type="binding site" evidence="9">
    <location>
        <begin position="243"/>
        <end position="246"/>
    </location>
    <ligand>
        <name>GTP</name>
        <dbReference type="ChEBI" id="CHEBI:37565"/>
    </ligand>
</feature>
<dbReference type="GO" id="GO:0005525">
    <property type="term" value="F:GTP binding"/>
    <property type="evidence" value="ECO:0007669"/>
    <property type="project" value="UniProtKB-UniRule"/>
</dbReference>
<evidence type="ECO:0000256" key="7">
    <source>
        <dbReference type="ARBA" id="ARBA00023136"/>
    </source>
</evidence>
<dbReference type="InterPro" id="IPR042101">
    <property type="entry name" value="SRP54_N_sf"/>
</dbReference>
<accession>A0A8J3MMW0</accession>
<comment type="subunit">
    <text evidence="9">Part of the signal recognition particle protein translocation system, which is composed of SRP and FtsY. SRP is a ribonucleoprotein composed of Ffh and a 4.5S RNA molecule.</text>
</comment>
<comment type="function">
    <text evidence="9">Involved in targeting and insertion of nascent membrane proteins into the cytoplasmic membrane. Acts as a receptor for the complex formed by the signal recognition particle (SRP) and the ribosome-nascent chain (RNC). Interaction with SRP-RNC leads to the transfer of the RNC complex to the Sec translocase for insertion into the membrane, the hydrolysis of GTP by both Ffh and FtsY, and the dissociation of the SRP-FtsY complex into the individual components.</text>
</comment>
<evidence type="ECO:0000256" key="9">
    <source>
        <dbReference type="HAMAP-Rule" id="MF_00920"/>
    </source>
</evidence>
<dbReference type="SMART" id="SM00962">
    <property type="entry name" value="SRP54"/>
    <property type="match status" value="1"/>
</dbReference>
<dbReference type="NCBIfam" id="TIGR00064">
    <property type="entry name" value="ftsY"/>
    <property type="match status" value="1"/>
</dbReference>
<dbReference type="EC" id="3.6.5.4" evidence="9"/>
<evidence type="ECO:0000256" key="4">
    <source>
        <dbReference type="ARBA" id="ARBA00022741"/>
    </source>
</evidence>
<dbReference type="GO" id="GO:0006614">
    <property type="term" value="P:SRP-dependent cotranslational protein targeting to membrane"/>
    <property type="evidence" value="ECO:0007669"/>
    <property type="project" value="InterPro"/>
</dbReference>
<evidence type="ECO:0000313" key="13">
    <source>
        <dbReference type="Proteomes" id="UP000637906"/>
    </source>
</evidence>
<organism evidence="12 13">
    <name type="scientific">Candidatus Mesenet longicola</name>
    <dbReference type="NCBI Taxonomy" id="1892558"/>
    <lineage>
        <taxon>Bacteria</taxon>
        <taxon>Pseudomonadati</taxon>
        <taxon>Pseudomonadota</taxon>
        <taxon>Alphaproteobacteria</taxon>
        <taxon>Rickettsiales</taxon>
        <taxon>Anaplasmataceae</taxon>
        <taxon>Candidatus Mesenet</taxon>
    </lineage>
</organism>
<keyword evidence="8 9" id="KW-0675">Receptor</keyword>
<feature type="binding site" evidence="9">
    <location>
        <begin position="97"/>
        <end position="104"/>
    </location>
    <ligand>
        <name>GTP</name>
        <dbReference type="ChEBI" id="CHEBI:37565"/>
    </ligand>
</feature>
<keyword evidence="5 9" id="KW-0378">Hydrolase</keyword>
<keyword evidence="3 9" id="KW-0963">Cytoplasm</keyword>
<dbReference type="GO" id="GO:0005047">
    <property type="term" value="F:signal recognition particle binding"/>
    <property type="evidence" value="ECO:0007669"/>
    <property type="project" value="TreeGrafter"/>
</dbReference>
<feature type="domain" description="SRP54-type proteins GTP-binding" evidence="11">
    <location>
        <begin position="90"/>
        <end position="291"/>
    </location>
</feature>
<reference evidence="12 13" key="1">
    <citation type="journal article" date="2021" name="Microb. Ecol.">
        <title>Candidatus Mesenet longicola: Novel Endosymbionts of Brontispa longissima that Induce Cytoplasmic Incompatibility.</title>
        <authorList>
            <person name="Takano S."/>
            <person name="Gotoh Y."/>
            <person name="Hayashi T."/>
        </authorList>
    </citation>
    <scope>NUCLEOTIDE SEQUENCE [LARGE SCALE GENOMIC DNA]</scope>
    <source>
        <strain evidence="12">L5</strain>
    </source>
</reference>
<dbReference type="EMBL" id="BNGU01000019">
    <property type="protein sequence ID" value="GHM59582.1"/>
    <property type="molecule type" value="Genomic_DNA"/>
</dbReference>
<dbReference type="Gene3D" id="1.20.120.140">
    <property type="entry name" value="Signal recognition particle SRP54, nucleotide-binding domain"/>
    <property type="match status" value="1"/>
</dbReference>
<protein>
    <recommendedName>
        <fullName evidence="9">Signal recognition particle receptor FtsY</fullName>
        <shortName evidence="9">SRP receptor</shortName>
        <ecNumber evidence="9">3.6.5.4</ecNumber>
    </recommendedName>
</protein>
<dbReference type="HAMAP" id="MF_00920">
    <property type="entry name" value="FtsY"/>
    <property type="match status" value="1"/>
</dbReference>
<dbReference type="InterPro" id="IPR003593">
    <property type="entry name" value="AAA+_ATPase"/>
</dbReference>
<evidence type="ECO:0000256" key="1">
    <source>
        <dbReference type="ARBA" id="ARBA00004515"/>
    </source>
</evidence>
<evidence type="ECO:0000256" key="2">
    <source>
        <dbReference type="ARBA" id="ARBA00022475"/>
    </source>
</evidence>
<comment type="subcellular location">
    <subcellularLocation>
        <location evidence="1">Cell inner membrane</location>
        <topology evidence="1">Peripheral membrane protein</topology>
        <orientation evidence="1">Cytoplasmic side</orientation>
    </subcellularLocation>
    <subcellularLocation>
        <location evidence="9">Cell membrane</location>
        <topology evidence="9">Peripheral membrane protein</topology>
        <orientation evidence="9">Cytoplasmic side</orientation>
    </subcellularLocation>
    <subcellularLocation>
        <location evidence="9">Cytoplasm</location>
    </subcellularLocation>
</comment>
<dbReference type="InterPro" id="IPR027417">
    <property type="entry name" value="P-loop_NTPase"/>
</dbReference>
<comment type="catalytic activity">
    <reaction evidence="9">
        <text>GTP + H2O = GDP + phosphate + H(+)</text>
        <dbReference type="Rhea" id="RHEA:19669"/>
        <dbReference type="ChEBI" id="CHEBI:15377"/>
        <dbReference type="ChEBI" id="CHEBI:15378"/>
        <dbReference type="ChEBI" id="CHEBI:37565"/>
        <dbReference type="ChEBI" id="CHEBI:43474"/>
        <dbReference type="ChEBI" id="CHEBI:58189"/>
        <dbReference type="EC" id="3.6.5.4"/>
    </reaction>
</comment>
<dbReference type="SUPFAM" id="SSF52540">
    <property type="entry name" value="P-loop containing nucleoside triphosphate hydrolases"/>
    <property type="match status" value="1"/>
</dbReference>
<dbReference type="PANTHER" id="PTHR43134:SF1">
    <property type="entry name" value="SIGNAL RECOGNITION PARTICLE RECEPTOR SUBUNIT ALPHA"/>
    <property type="match status" value="1"/>
</dbReference>
<gene>
    <name evidence="9 12" type="primary">ftsY</name>
    <name evidence="12" type="ORF">sL5_05750</name>
</gene>
<dbReference type="GO" id="GO:0005737">
    <property type="term" value="C:cytoplasm"/>
    <property type="evidence" value="ECO:0007669"/>
    <property type="project" value="UniProtKB-SubCell"/>
</dbReference>
<name>A0A8J3MMW0_9RICK</name>
<dbReference type="GO" id="GO:0005886">
    <property type="term" value="C:plasma membrane"/>
    <property type="evidence" value="ECO:0007669"/>
    <property type="project" value="UniProtKB-SubCell"/>
</dbReference>
<dbReference type="InterPro" id="IPR000897">
    <property type="entry name" value="SRP54_GTPase_dom"/>
</dbReference>
<evidence type="ECO:0000256" key="3">
    <source>
        <dbReference type="ARBA" id="ARBA00022490"/>
    </source>
</evidence>
<dbReference type="InterPro" id="IPR036225">
    <property type="entry name" value="SRP/SRP_N"/>
</dbReference>
<evidence type="ECO:0000313" key="12">
    <source>
        <dbReference type="EMBL" id="GHM59582.1"/>
    </source>
</evidence>
<keyword evidence="4 9" id="KW-0547">Nucleotide-binding</keyword>
<dbReference type="Proteomes" id="UP000637906">
    <property type="component" value="Unassembled WGS sequence"/>
</dbReference>
<keyword evidence="2 9" id="KW-1003">Cell membrane</keyword>
<dbReference type="AlphaFoldDB" id="A0A8J3MMW0"/>
<evidence type="ECO:0000256" key="6">
    <source>
        <dbReference type="ARBA" id="ARBA00023134"/>
    </source>
</evidence>
<dbReference type="GO" id="GO:0003924">
    <property type="term" value="F:GTPase activity"/>
    <property type="evidence" value="ECO:0007669"/>
    <property type="project" value="UniProtKB-UniRule"/>
</dbReference>
<evidence type="ECO:0000256" key="5">
    <source>
        <dbReference type="ARBA" id="ARBA00022801"/>
    </source>
</evidence>
<keyword evidence="13" id="KW-1185">Reference proteome</keyword>
<feature type="binding site" evidence="9">
    <location>
        <begin position="179"/>
        <end position="183"/>
    </location>
    <ligand>
        <name>GTP</name>
        <dbReference type="ChEBI" id="CHEBI:37565"/>
    </ligand>
</feature>
<evidence type="ECO:0000259" key="11">
    <source>
        <dbReference type="SMART" id="SM00962"/>
    </source>
</evidence>
<evidence type="ECO:0000259" key="10">
    <source>
        <dbReference type="SMART" id="SM00382"/>
    </source>
</evidence>